<proteinExistence type="predicted"/>
<gene>
    <name evidence="3" type="ORF">QTN89_17310</name>
</gene>
<evidence type="ECO:0000256" key="1">
    <source>
        <dbReference type="SAM" id="MobiDB-lite"/>
    </source>
</evidence>
<protein>
    <recommendedName>
        <fullName evidence="5">Branched-chain amino acid aminotransferase</fullName>
    </recommendedName>
</protein>
<feature type="transmembrane region" description="Helical" evidence="2">
    <location>
        <begin position="25"/>
        <end position="49"/>
    </location>
</feature>
<comment type="caution">
    <text evidence="3">The sequence shown here is derived from an EMBL/GenBank/DDBJ whole genome shotgun (WGS) entry which is preliminary data.</text>
</comment>
<sequence>MSSLATLQNRCRATGSRFWHDDRGFVISIELILVVTIMVIGLIAGLTALRDAVVSELTDVARGVQQINQTYQTGSATGHSASSSGSSFADAADPHSSAVDFCTSVYGLSEDR</sequence>
<keyword evidence="4" id="KW-1185">Reference proteome</keyword>
<dbReference type="Proteomes" id="UP001239462">
    <property type="component" value="Unassembled WGS sequence"/>
</dbReference>
<dbReference type="RefSeq" id="WP_149499792.1">
    <property type="nucleotide sequence ID" value="NZ_CP141221.1"/>
</dbReference>
<feature type="compositionally biased region" description="Low complexity" evidence="1">
    <location>
        <begin position="74"/>
        <end position="91"/>
    </location>
</feature>
<keyword evidence="2" id="KW-0472">Membrane</keyword>
<feature type="region of interest" description="Disordered" evidence="1">
    <location>
        <begin position="73"/>
        <end position="94"/>
    </location>
</feature>
<organism evidence="3 4">
    <name type="scientific">Roseiconus lacunae</name>
    <dbReference type="NCBI Taxonomy" id="2605694"/>
    <lineage>
        <taxon>Bacteria</taxon>
        <taxon>Pseudomonadati</taxon>
        <taxon>Planctomycetota</taxon>
        <taxon>Planctomycetia</taxon>
        <taxon>Pirellulales</taxon>
        <taxon>Pirellulaceae</taxon>
        <taxon>Roseiconus</taxon>
    </lineage>
</organism>
<evidence type="ECO:0008006" key="5">
    <source>
        <dbReference type="Google" id="ProtNLM"/>
    </source>
</evidence>
<name>A0ABT7PL61_9BACT</name>
<evidence type="ECO:0000256" key="2">
    <source>
        <dbReference type="SAM" id="Phobius"/>
    </source>
</evidence>
<evidence type="ECO:0000313" key="3">
    <source>
        <dbReference type="EMBL" id="MDM4017208.1"/>
    </source>
</evidence>
<dbReference type="EMBL" id="JASZZN010000012">
    <property type="protein sequence ID" value="MDM4017208.1"/>
    <property type="molecule type" value="Genomic_DNA"/>
</dbReference>
<keyword evidence="2" id="KW-1133">Transmembrane helix</keyword>
<accession>A0ABT7PL61</accession>
<evidence type="ECO:0000313" key="4">
    <source>
        <dbReference type="Proteomes" id="UP001239462"/>
    </source>
</evidence>
<keyword evidence="2" id="KW-0812">Transmembrane</keyword>
<reference evidence="3 4" key="1">
    <citation type="submission" date="2023-06" db="EMBL/GenBank/DDBJ databases">
        <title>Roseiconus lacunae JC819 isolated from Gulf of Mannar region, Tamil Nadu.</title>
        <authorList>
            <person name="Pk S."/>
            <person name="Ch S."/>
            <person name="Ch V.R."/>
        </authorList>
    </citation>
    <scope>NUCLEOTIDE SEQUENCE [LARGE SCALE GENOMIC DNA]</scope>
    <source>
        <strain evidence="3 4">JC819</strain>
    </source>
</reference>